<dbReference type="AlphaFoldDB" id="A0AAD9NVY7"/>
<evidence type="ECO:0000256" key="3">
    <source>
        <dbReference type="ARBA" id="ARBA00022478"/>
    </source>
</evidence>
<dbReference type="Gene3D" id="1.10.10.10">
    <property type="entry name" value="Winged helix-like DNA-binding domain superfamily/Winged helix DNA-binding domain"/>
    <property type="match status" value="2"/>
</dbReference>
<evidence type="ECO:0000256" key="4">
    <source>
        <dbReference type="ARBA" id="ARBA00023163"/>
    </source>
</evidence>
<organism evidence="6 7">
    <name type="scientific">Ridgeia piscesae</name>
    <name type="common">Tubeworm</name>
    <dbReference type="NCBI Taxonomy" id="27915"/>
    <lineage>
        <taxon>Eukaryota</taxon>
        <taxon>Metazoa</taxon>
        <taxon>Spiralia</taxon>
        <taxon>Lophotrochozoa</taxon>
        <taxon>Annelida</taxon>
        <taxon>Polychaeta</taxon>
        <taxon>Sedentaria</taxon>
        <taxon>Canalipalpata</taxon>
        <taxon>Sabellida</taxon>
        <taxon>Siboglinidae</taxon>
        <taxon>Ridgeia</taxon>
    </lineage>
</organism>
<comment type="subcellular location">
    <subcellularLocation>
        <location evidence="1">Nucleus</location>
    </subcellularLocation>
</comment>
<dbReference type="Pfam" id="PF05158">
    <property type="entry name" value="RNA_pol_Rpc34"/>
    <property type="match status" value="2"/>
</dbReference>
<protein>
    <recommendedName>
        <fullName evidence="8">DNA-directed RNA polymerase III subunit RPC6</fullName>
    </recommendedName>
</protein>
<comment type="similarity">
    <text evidence="2">Belongs to the eukaryotic RPC34/RPC39 RNA polymerase subunit family.</text>
</comment>
<keyword evidence="4" id="KW-0804">Transcription</keyword>
<dbReference type="InterPro" id="IPR016049">
    <property type="entry name" value="RNA_pol_Rpc34-like"/>
</dbReference>
<reference evidence="6" key="1">
    <citation type="journal article" date="2023" name="Mol. Biol. Evol.">
        <title>Third-Generation Sequencing Reveals the Adaptive Role of the Epigenome in Three Deep-Sea Polychaetes.</title>
        <authorList>
            <person name="Perez M."/>
            <person name="Aroh O."/>
            <person name="Sun Y."/>
            <person name="Lan Y."/>
            <person name="Juniper S.K."/>
            <person name="Young C.R."/>
            <person name="Angers B."/>
            <person name="Qian P.Y."/>
        </authorList>
    </citation>
    <scope>NUCLEOTIDE SEQUENCE</scope>
    <source>
        <strain evidence="6">R07B-5</strain>
    </source>
</reference>
<dbReference type="InterPro" id="IPR036388">
    <property type="entry name" value="WH-like_DNA-bd_sf"/>
</dbReference>
<dbReference type="GO" id="GO:0006383">
    <property type="term" value="P:transcription by RNA polymerase III"/>
    <property type="evidence" value="ECO:0007669"/>
    <property type="project" value="InterPro"/>
</dbReference>
<accession>A0AAD9NVY7</accession>
<dbReference type="PANTHER" id="PTHR12780">
    <property type="entry name" value="RNA POLYMERASE III DNA DIRECTED , 39KD SUBUNIT-RELATED"/>
    <property type="match status" value="1"/>
</dbReference>
<name>A0AAD9NVY7_RIDPI</name>
<dbReference type="GO" id="GO:0005737">
    <property type="term" value="C:cytoplasm"/>
    <property type="evidence" value="ECO:0007669"/>
    <property type="project" value="UniProtKB-ARBA"/>
</dbReference>
<evidence type="ECO:0008006" key="8">
    <source>
        <dbReference type="Google" id="ProtNLM"/>
    </source>
</evidence>
<dbReference type="GO" id="GO:0005666">
    <property type="term" value="C:RNA polymerase III complex"/>
    <property type="evidence" value="ECO:0007669"/>
    <property type="project" value="InterPro"/>
</dbReference>
<sequence length="486" mass="53907">MTIDRGGGEAQALWVDLGAGLKLALGIIQLCQDIPKGITDQVIQNDMPQFDAQQRVMAINRLLSTGRIDLLKSGNQLIYRLKNAEAASKVKGAGSHEKLVYQIIEEAGNKGIWIRDIRYKCNLLLTEVNKILKNLESKKLIKAVKSVSLRSWMMDRNANAAENVLVDLDQELEHIRGFICGCRCFDDGTCCQQFMDWEIVDTPNECKGDNSQTEGLRLKNPLSCSPGSSHPMTNSGSICSTGEESTHLLLYLQNHHPQASTSTNSVCLTRSMNSADINCPEQSRHIRSRTSPLLQQSAHHVKWLLPLAHQKMTKEAASKKKVYMLFNVEPDRSVTGGAWYSDQDFESEFVEVLNQQCFKFLEQKATTAREAKTNPMAQKNAAYASSSDICKYISELGISKVNLSVEDIEMILDTLIYDGKVERSIVAGGGGDAGGQMKLYRATPHITPPTGLMRTPCGVCPVFHECHAGGIISPTNCVYMKEWLEY</sequence>
<dbReference type="FunFam" id="1.10.10.10:FF:000237">
    <property type="entry name" value="DNA-directed RNA polymerase III subunit RPC6"/>
    <property type="match status" value="1"/>
</dbReference>
<dbReference type="InterPro" id="IPR036390">
    <property type="entry name" value="WH_DNA-bd_sf"/>
</dbReference>
<dbReference type="GO" id="GO:0005654">
    <property type="term" value="C:nucleoplasm"/>
    <property type="evidence" value="ECO:0007669"/>
    <property type="project" value="UniProtKB-ARBA"/>
</dbReference>
<keyword evidence="7" id="KW-1185">Reference proteome</keyword>
<keyword evidence="3" id="KW-0240">DNA-directed RNA polymerase</keyword>
<dbReference type="FunFam" id="1.10.10.10:FF:000116">
    <property type="entry name" value="DNA-directed RNA polymerase III subunit RPC6"/>
    <property type="match status" value="1"/>
</dbReference>
<proteinExistence type="inferred from homology"/>
<dbReference type="EMBL" id="JAODUO010000317">
    <property type="protein sequence ID" value="KAK2183251.1"/>
    <property type="molecule type" value="Genomic_DNA"/>
</dbReference>
<comment type="caution">
    <text evidence="6">The sequence shown here is derived from an EMBL/GenBank/DDBJ whole genome shotgun (WGS) entry which is preliminary data.</text>
</comment>
<evidence type="ECO:0000256" key="1">
    <source>
        <dbReference type="ARBA" id="ARBA00004123"/>
    </source>
</evidence>
<evidence type="ECO:0000256" key="5">
    <source>
        <dbReference type="ARBA" id="ARBA00023242"/>
    </source>
</evidence>
<evidence type="ECO:0000313" key="7">
    <source>
        <dbReference type="Proteomes" id="UP001209878"/>
    </source>
</evidence>
<gene>
    <name evidence="6" type="ORF">NP493_316g00031</name>
</gene>
<evidence type="ECO:0000313" key="6">
    <source>
        <dbReference type="EMBL" id="KAK2183251.1"/>
    </source>
</evidence>
<keyword evidence="5" id="KW-0539">Nucleus</keyword>
<evidence type="ECO:0000256" key="2">
    <source>
        <dbReference type="ARBA" id="ARBA00011038"/>
    </source>
</evidence>
<dbReference type="InterPro" id="IPR007832">
    <property type="entry name" value="RNA_pol_Rpc34"/>
</dbReference>
<dbReference type="Proteomes" id="UP001209878">
    <property type="component" value="Unassembled WGS sequence"/>
</dbReference>
<dbReference type="SUPFAM" id="SSF46785">
    <property type="entry name" value="Winged helix' DNA-binding domain"/>
    <property type="match status" value="2"/>
</dbReference>